<feature type="transmembrane region" description="Helical" evidence="1">
    <location>
        <begin position="7"/>
        <end position="25"/>
    </location>
</feature>
<accession>A0A6P2CQ90</accession>
<dbReference type="GO" id="GO:0016020">
    <property type="term" value="C:membrane"/>
    <property type="evidence" value="ECO:0007669"/>
    <property type="project" value="InterPro"/>
</dbReference>
<feature type="domain" description="Regulatory protein YycH-like" evidence="2">
    <location>
        <begin position="37"/>
        <end position="258"/>
    </location>
</feature>
<protein>
    <recommendedName>
        <fullName evidence="2">Regulatory protein YycH-like domain-containing protein</fullName>
    </recommendedName>
</protein>
<keyword evidence="1" id="KW-0472">Membrane</keyword>
<gene>
    <name evidence="3" type="ORF">ESZ47_07500</name>
</gene>
<proteinExistence type="predicted"/>
<keyword evidence="4" id="KW-1185">Reference proteome</keyword>
<evidence type="ECO:0000259" key="2">
    <source>
        <dbReference type="Pfam" id="PF09648"/>
    </source>
</evidence>
<dbReference type="AlphaFoldDB" id="A0A6P2CQ90"/>
<dbReference type="InterPro" id="IPR018604">
    <property type="entry name" value="YycI-like"/>
</dbReference>
<evidence type="ECO:0000313" key="4">
    <source>
        <dbReference type="Proteomes" id="UP000442244"/>
    </source>
</evidence>
<sequence>MQFKRMKILMMILFIVLNIFLFVWWRNNQRPTLKVTDANATIISEIRNQKIKVSKFSTSVVYASYLAGKRSTNLMSTVEKLSNYNANIDNRTLFVSLNKASQSAKQSSNFSGKSNSSNINEETKIAHHVGYRYNSVLSKVNMKNRSTYSQYIDGLPVVAKYGLMIFNTDKDERVTSFTQTKISDISVLRDERATITEEEAIVALYKFNELGGGDQLSKGTLSYDTSLNVNGYDIYTPVWVFVVTHKDSSRVLLKVNAFTGDNLSE</sequence>
<dbReference type="Proteomes" id="UP000442244">
    <property type="component" value="Unassembled WGS sequence"/>
</dbReference>
<keyword evidence="1" id="KW-0812">Transmembrane</keyword>
<reference evidence="3 4" key="1">
    <citation type="submission" date="2019-01" db="EMBL/GenBank/DDBJ databases">
        <title>Leuconostoc litchii sp. nov., a novel lactic acid bacterium isolated from lychee.</title>
        <authorList>
            <person name="Wang L.-T."/>
        </authorList>
    </citation>
    <scope>NUCLEOTIDE SEQUENCE [LARGE SCALE GENOMIC DNA]</scope>
    <source>
        <strain evidence="3 4">MB7</strain>
    </source>
</reference>
<keyword evidence="1" id="KW-1133">Transmembrane helix</keyword>
<name>A0A6P2CQ90_9LACO</name>
<dbReference type="Pfam" id="PF09648">
    <property type="entry name" value="YycI"/>
    <property type="match status" value="1"/>
</dbReference>
<dbReference type="EMBL" id="SDGY01000005">
    <property type="protein sequence ID" value="TYC46312.1"/>
    <property type="molecule type" value="Genomic_DNA"/>
</dbReference>
<dbReference type="Gene3D" id="2.40.128.690">
    <property type="entry name" value="YycH protein, domain 3-like"/>
    <property type="match status" value="1"/>
</dbReference>
<dbReference type="OrthoDB" id="2135943at2"/>
<organism evidence="3 4">
    <name type="scientific">Leuconostoc litchii</name>
    <dbReference type="NCBI Taxonomy" id="1981069"/>
    <lineage>
        <taxon>Bacteria</taxon>
        <taxon>Bacillati</taxon>
        <taxon>Bacillota</taxon>
        <taxon>Bacilli</taxon>
        <taxon>Lactobacillales</taxon>
        <taxon>Lactobacillaceae</taxon>
        <taxon>Leuconostoc</taxon>
    </lineage>
</organism>
<evidence type="ECO:0000313" key="3">
    <source>
        <dbReference type="EMBL" id="TYC46312.1"/>
    </source>
</evidence>
<comment type="caution">
    <text evidence="3">The sequence shown here is derived from an EMBL/GenBank/DDBJ whole genome shotgun (WGS) entry which is preliminary data.</text>
</comment>
<evidence type="ECO:0000256" key="1">
    <source>
        <dbReference type="SAM" id="Phobius"/>
    </source>
</evidence>